<keyword evidence="2 6" id="KW-0812">Transmembrane</keyword>
<evidence type="ECO:0000256" key="3">
    <source>
        <dbReference type="ARBA" id="ARBA00022989"/>
    </source>
</evidence>
<evidence type="ECO:0000256" key="1">
    <source>
        <dbReference type="ARBA" id="ARBA00004167"/>
    </source>
</evidence>
<dbReference type="GO" id="GO:0006508">
    <property type="term" value="P:proteolysis"/>
    <property type="evidence" value="ECO:0007669"/>
    <property type="project" value="UniProtKB-KW"/>
</dbReference>
<feature type="compositionally biased region" description="Low complexity" evidence="5">
    <location>
        <begin position="57"/>
        <end position="72"/>
    </location>
</feature>
<comment type="subcellular location">
    <subcellularLocation>
        <location evidence="1">Membrane</location>
        <topology evidence="1">Single-pass membrane protein</topology>
    </subcellularLocation>
</comment>
<evidence type="ECO:0000256" key="5">
    <source>
        <dbReference type="SAM" id="MobiDB-lite"/>
    </source>
</evidence>
<keyword evidence="7" id="KW-0645">Protease</keyword>
<dbReference type="OrthoDB" id="9774900at2"/>
<keyword evidence="4 6" id="KW-0472">Membrane</keyword>
<organism evidence="7 8">
    <name type="scientific">Corynebacterium aquilae DSM 44791</name>
    <dbReference type="NCBI Taxonomy" id="1431546"/>
    <lineage>
        <taxon>Bacteria</taxon>
        <taxon>Bacillati</taxon>
        <taxon>Actinomycetota</taxon>
        <taxon>Actinomycetes</taxon>
        <taxon>Mycobacteriales</taxon>
        <taxon>Corynebacteriaceae</taxon>
        <taxon>Corynebacterium</taxon>
    </lineage>
</organism>
<evidence type="ECO:0000256" key="2">
    <source>
        <dbReference type="ARBA" id="ARBA00022692"/>
    </source>
</evidence>
<keyword evidence="7" id="KW-0378">Hydrolase</keyword>
<dbReference type="GO" id="GO:0016020">
    <property type="term" value="C:membrane"/>
    <property type="evidence" value="ECO:0007669"/>
    <property type="project" value="UniProtKB-SubCell"/>
</dbReference>
<name>A0A1L7CG68_9CORY</name>
<feature type="region of interest" description="Disordered" evidence="5">
    <location>
        <begin position="1"/>
        <end position="22"/>
    </location>
</feature>
<keyword evidence="3 6" id="KW-1133">Transmembrane helix</keyword>
<protein>
    <submittedName>
        <fullName evidence="7">Metalloprotease</fullName>
    </submittedName>
</protein>
<dbReference type="PANTHER" id="PTHR30168:SF0">
    <property type="entry name" value="INNER MEMBRANE PROTEIN"/>
    <property type="match status" value="1"/>
</dbReference>
<keyword evidence="8" id="KW-1185">Reference proteome</keyword>
<dbReference type="EMBL" id="CP009245">
    <property type="protein sequence ID" value="APT84860.1"/>
    <property type="molecule type" value="Genomic_DNA"/>
</dbReference>
<dbReference type="InterPro" id="IPR007343">
    <property type="entry name" value="Uncharacterised_pept_Zn_put"/>
</dbReference>
<feature type="transmembrane region" description="Helical" evidence="6">
    <location>
        <begin position="21"/>
        <end position="42"/>
    </location>
</feature>
<evidence type="ECO:0000256" key="4">
    <source>
        <dbReference type="ARBA" id="ARBA00023136"/>
    </source>
</evidence>
<reference evidence="7 8" key="1">
    <citation type="submission" date="2014-08" db="EMBL/GenBank/DDBJ databases">
        <title>Complete genome sequence of Corynebacterium aquilae S-613T(T) (=DSM 44791(T)), isolated from the choana of a healthy golden eagle.</title>
        <authorList>
            <person name="Ruckert C."/>
            <person name="Albersmeier A."/>
            <person name="Winkler A."/>
            <person name="Kalinowski J."/>
        </authorList>
    </citation>
    <scope>NUCLEOTIDE SEQUENCE [LARGE SCALE GENOMIC DNA]</scope>
    <source>
        <strain evidence="7 8">S-613</strain>
    </source>
</reference>
<keyword evidence="7" id="KW-0482">Metalloprotease</keyword>
<evidence type="ECO:0000313" key="8">
    <source>
        <dbReference type="Proteomes" id="UP000185478"/>
    </source>
</evidence>
<dbReference type="RefSeq" id="WP_075728505.1">
    <property type="nucleotide sequence ID" value="NZ_CP009245.1"/>
</dbReference>
<gene>
    <name evidence="7" type="ORF">CAQU_07000</name>
</gene>
<sequence>MTFRDDVKLNSNRARRSSGGGGRVAVGGGIGTLLMVGLFLLLGGNPGDLGGLLGEDQQQLPAGQGQSQSQSLEHCQTGKDANEHVDCRLSATAESIDAVWSKVLPQQAGIKYTEPGLVIFSSATQTACGAASSQTGPFYCPMDQTAYFDTSFFDMLNSLGAKNAPFAQEYVVAHEFGHHIQQLEGTLGMSNYNEPGQDSNAVRIELQADCYAGVWAHYASEGKFLEPLTDAQVRDAVQAARAVGDDNIQSRQGGRVRPDMFTHGSSEQRQKAFLAGYSSGQMSACDTLERGVYR</sequence>
<dbReference type="Pfam" id="PF04228">
    <property type="entry name" value="Zn_peptidase"/>
    <property type="match status" value="1"/>
</dbReference>
<dbReference type="KEGG" id="caqu:CAQU_07000"/>
<dbReference type="AlphaFoldDB" id="A0A1L7CG68"/>
<dbReference type="GO" id="GO:0008237">
    <property type="term" value="F:metallopeptidase activity"/>
    <property type="evidence" value="ECO:0007669"/>
    <property type="project" value="UniProtKB-KW"/>
</dbReference>
<dbReference type="STRING" id="1431546.CAQU_07000"/>
<evidence type="ECO:0000256" key="6">
    <source>
        <dbReference type="SAM" id="Phobius"/>
    </source>
</evidence>
<feature type="region of interest" description="Disordered" evidence="5">
    <location>
        <begin position="52"/>
        <end position="77"/>
    </location>
</feature>
<dbReference type="PANTHER" id="PTHR30168">
    <property type="entry name" value="PUTATIVE MEMBRANE PROTEIN YPFJ"/>
    <property type="match status" value="1"/>
</dbReference>
<dbReference type="SUPFAM" id="SSF55486">
    <property type="entry name" value="Metalloproteases ('zincins'), catalytic domain"/>
    <property type="match status" value="1"/>
</dbReference>
<feature type="region of interest" description="Disordered" evidence="5">
    <location>
        <begin position="244"/>
        <end position="265"/>
    </location>
</feature>
<accession>A0A1L7CG68</accession>
<feature type="compositionally biased region" description="Basic and acidic residues" evidence="5">
    <location>
        <begin position="256"/>
        <end position="265"/>
    </location>
</feature>
<proteinExistence type="predicted"/>
<evidence type="ECO:0000313" key="7">
    <source>
        <dbReference type="EMBL" id="APT84860.1"/>
    </source>
</evidence>
<dbReference type="Proteomes" id="UP000185478">
    <property type="component" value="Chromosome"/>
</dbReference>